<evidence type="ECO:0000313" key="1">
    <source>
        <dbReference type="EMBL" id="ASJ15828.1"/>
    </source>
</evidence>
<reference evidence="1 4" key="3">
    <citation type="submission" date="2016-04" db="EMBL/GenBank/DDBJ databases">
        <title>Complete genome sequence of Thermococcus chitonophagus type strain GC74.</title>
        <authorList>
            <person name="Oger P.M."/>
        </authorList>
    </citation>
    <scope>NUCLEOTIDE SEQUENCE [LARGE SCALE GENOMIC DNA]</scope>
    <source>
        <strain evidence="1 4">GC74</strain>
    </source>
</reference>
<dbReference type="Proteomes" id="UP000093069">
    <property type="component" value="Chromosome I"/>
</dbReference>
<dbReference type="Pfam" id="PF04322">
    <property type="entry name" value="DUF473"/>
    <property type="match status" value="1"/>
</dbReference>
<evidence type="ECO:0000313" key="3">
    <source>
        <dbReference type="Proteomes" id="UP000093069"/>
    </source>
</evidence>
<dbReference type="AlphaFoldDB" id="A0A160VQB9"/>
<reference evidence="2" key="2">
    <citation type="submission" date="2016-01" db="EMBL/GenBank/DDBJ databases">
        <authorList>
            <person name="Oliw E.H."/>
        </authorList>
    </citation>
    <scope>NUCLEOTIDE SEQUENCE</scope>
    <source>
        <strain evidence="2">1</strain>
    </source>
</reference>
<proteinExistence type="predicted"/>
<dbReference type="Proteomes" id="UP000250189">
    <property type="component" value="Chromosome"/>
</dbReference>
<gene>
    <name evidence="1" type="ORF">A3L04_01435</name>
    <name evidence="2" type="ORF">CHITON_0284</name>
</gene>
<protein>
    <submittedName>
        <fullName evidence="2">Uncharacterized protein MJ0105</fullName>
    </submittedName>
</protein>
<name>A0A160VQB9_9EURY</name>
<dbReference type="OrthoDB" id="49941at2157"/>
<dbReference type="RefSeq" id="WP_068576053.1">
    <property type="nucleotide sequence ID" value="NZ_CP015193.1"/>
</dbReference>
<evidence type="ECO:0000313" key="4">
    <source>
        <dbReference type="Proteomes" id="UP000250189"/>
    </source>
</evidence>
<dbReference type="InterPro" id="IPR007417">
    <property type="entry name" value="DUF473"/>
</dbReference>
<keyword evidence="4" id="KW-1185">Reference proteome</keyword>
<dbReference type="KEGG" id="tch:CHITON_0284"/>
<organism evidence="2 3">
    <name type="scientific">Thermococcus chitonophagus</name>
    <dbReference type="NCBI Taxonomy" id="54262"/>
    <lineage>
        <taxon>Archaea</taxon>
        <taxon>Methanobacteriati</taxon>
        <taxon>Methanobacteriota</taxon>
        <taxon>Thermococci</taxon>
        <taxon>Thermococcales</taxon>
        <taxon>Thermococcaceae</taxon>
        <taxon>Thermococcus</taxon>
    </lineage>
</organism>
<evidence type="ECO:0000313" key="2">
    <source>
        <dbReference type="EMBL" id="CUX77063.1"/>
    </source>
</evidence>
<accession>A0A160VQB9</accession>
<sequence>MELPLLSGIARRALDALLRNPFRTLEIRSARNYIVLERVKEGDLVFLTYESLEDVTRGTEGIVARVVKIERMFQRVPWEESDEREVSVCRVQLRLVGLGRIIDVEEKDGIVFVKVREMMHHEISMG</sequence>
<dbReference type="GeneID" id="33321193"/>
<reference evidence="3" key="1">
    <citation type="submission" date="2016-01" db="EMBL/GenBank/DDBJ databases">
        <authorList>
            <person name="Vorgias C.E."/>
        </authorList>
    </citation>
    <scope>NUCLEOTIDE SEQUENCE [LARGE SCALE GENOMIC DNA]</scope>
</reference>
<dbReference type="EMBL" id="CP015193">
    <property type="protein sequence ID" value="ASJ15828.1"/>
    <property type="molecule type" value="Genomic_DNA"/>
</dbReference>
<dbReference type="EMBL" id="LN999010">
    <property type="protein sequence ID" value="CUX77063.1"/>
    <property type="molecule type" value="Genomic_DNA"/>
</dbReference>
<dbReference type="STRING" id="54262.CHITON_0284"/>